<dbReference type="GeneID" id="30996334"/>
<dbReference type="AlphaFoldDB" id="A0A1E4REM1"/>
<dbReference type="Proteomes" id="UP000095085">
    <property type="component" value="Unassembled WGS sequence"/>
</dbReference>
<name>A0A1E4REM1_9ASCO</name>
<keyword evidence="2" id="KW-1185">Reference proteome</keyword>
<proteinExistence type="predicted"/>
<dbReference type="OrthoDB" id="4095076at2759"/>
<organism evidence="1 2">
    <name type="scientific">Hyphopichia burtonii NRRL Y-1933</name>
    <dbReference type="NCBI Taxonomy" id="984485"/>
    <lineage>
        <taxon>Eukaryota</taxon>
        <taxon>Fungi</taxon>
        <taxon>Dikarya</taxon>
        <taxon>Ascomycota</taxon>
        <taxon>Saccharomycotina</taxon>
        <taxon>Pichiomycetes</taxon>
        <taxon>Debaryomycetaceae</taxon>
        <taxon>Hyphopichia</taxon>
    </lineage>
</organism>
<evidence type="ECO:0000313" key="2">
    <source>
        <dbReference type="Proteomes" id="UP000095085"/>
    </source>
</evidence>
<accession>A0A1E4REM1</accession>
<reference evidence="2" key="1">
    <citation type="submission" date="2016-05" db="EMBL/GenBank/DDBJ databases">
        <title>Comparative genomics of biotechnologically important yeasts.</title>
        <authorList>
            <consortium name="DOE Joint Genome Institute"/>
            <person name="Riley R."/>
            <person name="Haridas S."/>
            <person name="Wolfe K.H."/>
            <person name="Lopes M.R."/>
            <person name="Hittinger C.T."/>
            <person name="Goker M."/>
            <person name="Salamov A."/>
            <person name="Wisecaver J."/>
            <person name="Long T.M."/>
            <person name="Aerts A.L."/>
            <person name="Barry K."/>
            <person name="Choi C."/>
            <person name="Clum A."/>
            <person name="Coughlan A.Y."/>
            <person name="Deshpande S."/>
            <person name="Douglass A.P."/>
            <person name="Hanson S.J."/>
            <person name="Klenk H.-P."/>
            <person name="Labutti K."/>
            <person name="Lapidus A."/>
            <person name="Lindquist E."/>
            <person name="Lipzen A."/>
            <person name="Meier-Kolthoff J.P."/>
            <person name="Ohm R.A."/>
            <person name="Otillar R.P."/>
            <person name="Pangilinan J."/>
            <person name="Peng Y."/>
            <person name="Rokas A."/>
            <person name="Rosa C.A."/>
            <person name="Scheuner C."/>
            <person name="Sibirny A.A."/>
            <person name="Slot J.C."/>
            <person name="Stielow J.B."/>
            <person name="Sun H."/>
            <person name="Kurtzman C.P."/>
            <person name="Blackwell M."/>
            <person name="Grigoriev I.V."/>
            <person name="Jeffries T.W."/>
        </authorList>
    </citation>
    <scope>NUCLEOTIDE SEQUENCE [LARGE SCALE GENOMIC DNA]</scope>
    <source>
        <strain evidence="2">NRRL Y-1933</strain>
    </source>
</reference>
<dbReference type="RefSeq" id="XP_020074767.1">
    <property type="nucleotide sequence ID" value="XM_020221785.1"/>
</dbReference>
<dbReference type="EMBL" id="KV454544">
    <property type="protein sequence ID" value="ODV65700.1"/>
    <property type="molecule type" value="Genomic_DNA"/>
</dbReference>
<gene>
    <name evidence="1" type="ORF">HYPBUDRAFT_153885</name>
</gene>
<sequence>MIGELPLEIQIKLLRLAPASSLKHVNSHFYMLYNSLYYDKIIETFGEDIIYVIIKALSWIKIYIRSLDAFRFVCRNVIKSRLDLKNVPVARKRAEDCCRDMDPIVANEILNCEYIKDSWRYIYSVLKNKRLFAEYTDYKIDEPTNYVFNHFVEINRSYLLSYTKSLWLAPGDYNLNIGLVIKHGSGLGTTKFEIKYENLQGKTVTQTFYPPTNINEILPKQQFCFLRLGEFTIPPADPKVGTDDCNHHNKLYKVQLVMEEIGLYLKSGFRIFFIDICQPLLLFNDFDLLYYSVKETNYKYFINLPMKNLYKALNYIQNGGENHELNQNDDQAHYGEGDPFDIMDQYDQDYSVDDVLVKSSIPSAPNKDKRPVEKEQNKYKDKRMKMVYGSSKKDHSMANYILNKQKDPREDKLAAYADFYFNNHFKKRYFKFNTVYQRRQFINRFGDFDLDWNNVEEYKPGTRLDDKTSNRQRSCAYDKEGLKWKIPLVGEL</sequence>
<evidence type="ECO:0000313" key="1">
    <source>
        <dbReference type="EMBL" id="ODV65700.1"/>
    </source>
</evidence>
<protein>
    <submittedName>
        <fullName evidence="1">Uncharacterized protein</fullName>
    </submittedName>
</protein>